<name>A0A5J5A4Q5_9ASTE</name>
<evidence type="ECO:0000313" key="3">
    <source>
        <dbReference type="Proteomes" id="UP000325577"/>
    </source>
</evidence>
<protein>
    <submittedName>
        <fullName evidence="2">Uncharacterized protein</fullName>
    </submittedName>
</protein>
<accession>A0A5J5A4Q5</accession>
<keyword evidence="1" id="KW-0812">Transmembrane</keyword>
<keyword evidence="1" id="KW-0472">Membrane</keyword>
<keyword evidence="3" id="KW-1185">Reference proteome</keyword>
<reference evidence="2 3" key="1">
    <citation type="submission" date="2019-09" db="EMBL/GenBank/DDBJ databases">
        <title>A chromosome-level genome assembly of the Chinese tupelo Nyssa sinensis.</title>
        <authorList>
            <person name="Yang X."/>
            <person name="Kang M."/>
            <person name="Yang Y."/>
            <person name="Xiong H."/>
            <person name="Wang M."/>
            <person name="Zhang Z."/>
            <person name="Wang Z."/>
            <person name="Wu H."/>
            <person name="Ma T."/>
            <person name="Liu J."/>
            <person name="Xi Z."/>
        </authorList>
    </citation>
    <scope>NUCLEOTIDE SEQUENCE [LARGE SCALE GENOMIC DNA]</scope>
    <source>
        <strain evidence="2">J267</strain>
        <tissue evidence="2">Leaf</tissue>
    </source>
</reference>
<evidence type="ECO:0000313" key="2">
    <source>
        <dbReference type="EMBL" id="KAA8525124.1"/>
    </source>
</evidence>
<gene>
    <name evidence="2" type="ORF">F0562_007012</name>
</gene>
<dbReference type="EMBL" id="CM018046">
    <property type="protein sequence ID" value="KAA8525124.1"/>
    <property type="molecule type" value="Genomic_DNA"/>
</dbReference>
<dbReference type="Proteomes" id="UP000325577">
    <property type="component" value="Linkage Group LG3"/>
</dbReference>
<dbReference type="AlphaFoldDB" id="A0A5J5A4Q5"/>
<feature type="transmembrane region" description="Helical" evidence="1">
    <location>
        <begin position="53"/>
        <end position="75"/>
    </location>
</feature>
<organism evidence="2 3">
    <name type="scientific">Nyssa sinensis</name>
    <dbReference type="NCBI Taxonomy" id="561372"/>
    <lineage>
        <taxon>Eukaryota</taxon>
        <taxon>Viridiplantae</taxon>
        <taxon>Streptophyta</taxon>
        <taxon>Embryophyta</taxon>
        <taxon>Tracheophyta</taxon>
        <taxon>Spermatophyta</taxon>
        <taxon>Magnoliopsida</taxon>
        <taxon>eudicotyledons</taxon>
        <taxon>Gunneridae</taxon>
        <taxon>Pentapetalae</taxon>
        <taxon>asterids</taxon>
        <taxon>Cornales</taxon>
        <taxon>Nyssaceae</taxon>
        <taxon>Nyssa</taxon>
    </lineage>
</organism>
<keyword evidence="1" id="KW-1133">Transmembrane helix</keyword>
<evidence type="ECO:0000256" key="1">
    <source>
        <dbReference type="SAM" id="Phobius"/>
    </source>
</evidence>
<sequence>MVSIAHLILADSAQLRSRMSDRSTPHGNNTKQDLYLKLAASELHNGGGNRKNFWVIISVLVSLTVLISGGIIAVYA</sequence>
<proteinExistence type="predicted"/>